<gene>
    <name evidence="2" type="ORF">SNR37_003815</name>
</gene>
<accession>A0ABU7G4Q6</accession>
<dbReference type="EMBL" id="JAYDYW010000007">
    <property type="protein sequence ID" value="MEE1674376.1"/>
    <property type="molecule type" value="Genomic_DNA"/>
</dbReference>
<organism evidence="2 3">
    <name type="scientific">Agarivorans aestuarii</name>
    <dbReference type="NCBI Taxonomy" id="1563703"/>
    <lineage>
        <taxon>Bacteria</taxon>
        <taxon>Pseudomonadati</taxon>
        <taxon>Pseudomonadota</taxon>
        <taxon>Gammaproteobacteria</taxon>
        <taxon>Alteromonadales</taxon>
        <taxon>Alteromonadaceae</taxon>
        <taxon>Agarivorans</taxon>
    </lineage>
</organism>
<reference evidence="2 3" key="2">
    <citation type="submission" date="2023-12" db="EMBL/GenBank/DDBJ databases">
        <authorList>
            <consortium name="Cladostephus spongiosus"/>
            <person name="Lorente B."/>
            <person name="Cabral C."/>
            <person name="Frias J."/>
            <person name="Faria J."/>
            <person name="Toubarro D."/>
        </authorList>
    </citation>
    <scope>NUCLEOTIDE SEQUENCE [LARGE SCALE GENOMIC DNA]</scope>
    <source>
        <strain evidence="2 3">ZMCS4</strain>
    </source>
</reference>
<keyword evidence="1" id="KW-0812">Transmembrane</keyword>
<evidence type="ECO:0000313" key="2">
    <source>
        <dbReference type="EMBL" id="MEE1674376.1"/>
    </source>
</evidence>
<keyword evidence="3" id="KW-1185">Reference proteome</keyword>
<evidence type="ECO:0000313" key="3">
    <source>
        <dbReference type="Proteomes" id="UP001310248"/>
    </source>
</evidence>
<dbReference type="RefSeq" id="WP_329775507.1">
    <property type="nucleotide sequence ID" value="NZ_JAYDYW010000007.1"/>
</dbReference>
<keyword evidence="1" id="KW-1133">Transmembrane helix</keyword>
<proteinExistence type="predicted"/>
<evidence type="ECO:0000256" key="1">
    <source>
        <dbReference type="SAM" id="Phobius"/>
    </source>
</evidence>
<feature type="transmembrane region" description="Helical" evidence="1">
    <location>
        <begin position="46"/>
        <end position="63"/>
    </location>
</feature>
<comment type="caution">
    <text evidence="2">The sequence shown here is derived from an EMBL/GenBank/DDBJ whole genome shotgun (WGS) entry which is preliminary data.</text>
</comment>
<sequence>MDVKPYIDYFDEIAHLDREQQFTLLEKAFEQVNGSATLPVLPLLKYSARISFVLIFMAASYLVFGSSTWALVLSALFGLLGARLVITEISDKLIRKALKSLLSE</sequence>
<protein>
    <submittedName>
        <fullName evidence="2">Uncharacterized protein</fullName>
    </submittedName>
</protein>
<keyword evidence="1" id="KW-0472">Membrane</keyword>
<reference evidence="3" key="1">
    <citation type="submission" date="2023-07" db="EMBL/GenBank/DDBJ databases">
        <title>Draft genome sequence of Agarivorans aestuarii strain ZMCS4, a CAZymes producing bacteria isolated from the marine brown algae Clodostephus spongiosus.</title>
        <authorList>
            <person name="Lorente B."/>
            <person name="Cabral C."/>
            <person name="Frias J."/>
            <person name="Faria J."/>
            <person name="Toubarro D."/>
        </authorList>
    </citation>
    <scope>NUCLEOTIDE SEQUENCE [LARGE SCALE GENOMIC DNA]</scope>
    <source>
        <strain evidence="3">ZMCS4</strain>
    </source>
</reference>
<name>A0ABU7G4Q6_9ALTE</name>
<dbReference type="Proteomes" id="UP001310248">
    <property type="component" value="Unassembled WGS sequence"/>
</dbReference>